<dbReference type="RefSeq" id="XP_007410767.1">
    <property type="nucleotide sequence ID" value="XM_007410705.1"/>
</dbReference>
<dbReference type="Proteomes" id="UP000001072">
    <property type="component" value="Unassembled WGS sequence"/>
</dbReference>
<dbReference type="InParanoid" id="F4RND5"/>
<dbReference type="VEuPathDB" id="FungiDB:MELLADRAFT_124161"/>
<protein>
    <submittedName>
        <fullName evidence="2">Secreted protein</fullName>
    </submittedName>
</protein>
<reference evidence="3" key="1">
    <citation type="journal article" date="2011" name="Proc. Natl. Acad. Sci. U.S.A.">
        <title>Obligate biotrophy features unraveled by the genomic analysis of rust fungi.</title>
        <authorList>
            <person name="Duplessis S."/>
            <person name="Cuomo C.A."/>
            <person name="Lin Y.-C."/>
            <person name="Aerts A."/>
            <person name="Tisserant E."/>
            <person name="Veneault-Fourrey C."/>
            <person name="Joly D.L."/>
            <person name="Hacquard S."/>
            <person name="Amselem J."/>
            <person name="Cantarel B.L."/>
            <person name="Chiu R."/>
            <person name="Coutinho P.M."/>
            <person name="Feau N."/>
            <person name="Field M."/>
            <person name="Frey P."/>
            <person name="Gelhaye E."/>
            <person name="Goldberg J."/>
            <person name="Grabherr M.G."/>
            <person name="Kodira C.D."/>
            <person name="Kohler A."/>
            <person name="Kuees U."/>
            <person name="Lindquist E.A."/>
            <person name="Lucas S.M."/>
            <person name="Mago R."/>
            <person name="Mauceli E."/>
            <person name="Morin E."/>
            <person name="Murat C."/>
            <person name="Pangilinan J.L."/>
            <person name="Park R."/>
            <person name="Pearson M."/>
            <person name="Quesneville H."/>
            <person name="Rouhier N."/>
            <person name="Sakthikumar S."/>
            <person name="Salamov A.A."/>
            <person name="Schmutz J."/>
            <person name="Selles B."/>
            <person name="Shapiro H."/>
            <person name="Tanguay P."/>
            <person name="Tuskan G.A."/>
            <person name="Henrissat B."/>
            <person name="Van de Peer Y."/>
            <person name="Rouze P."/>
            <person name="Ellis J.G."/>
            <person name="Dodds P.N."/>
            <person name="Schein J.E."/>
            <person name="Zhong S."/>
            <person name="Hamelin R.C."/>
            <person name="Grigoriev I.V."/>
            <person name="Szabo L.J."/>
            <person name="Martin F."/>
        </authorList>
    </citation>
    <scope>NUCLEOTIDE SEQUENCE [LARGE SCALE GENOMIC DNA]</scope>
    <source>
        <strain evidence="3">98AG31 / pathotype 3-4-7</strain>
    </source>
</reference>
<sequence length="138" mass="15594">MLYHSFLKISVLVSTFYLSALIVSSSWDCIGGYTPHIGQQAFCQLSLTDKTTQILCTGSSCWNRALNTAWIPMHRCLWVDRRRVHGLSQQQCAGYEWEKDRGPYHSGAYACTNPGGHHYICDVPPQKTGHMTCDDCDF</sequence>
<keyword evidence="3" id="KW-1185">Reference proteome</keyword>
<feature type="chain" id="PRO_5003321698" evidence="1">
    <location>
        <begin position="27"/>
        <end position="138"/>
    </location>
</feature>
<dbReference type="GeneID" id="18926654"/>
<keyword evidence="1" id="KW-0732">Signal</keyword>
<dbReference type="AlphaFoldDB" id="F4RND5"/>
<gene>
    <name evidence="2" type="ORF">MELLADRAFT_124161</name>
</gene>
<accession>F4RND5</accession>
<evidence type="ECO:0000313" key="3">
    <source>
        <dbReference type="Proteomes" id="UP000001072"/>
    </source>
</evidence>
<feature type="signal peptide" evidence="1">
    <location>
        <begin position="1"/>
        <end position="26"/>
    </location>
</feature>
<name>F4RND5_MELLP</name>
<dbReference type="EMBL" id="GL883110">
    <property type="protein sequence ID" value="EGG06116.1"/>
    <property type="molecule type" value="Genomic_DNA"/>
</dbReference>
<organism evidence="3">
    <name type="scientific">Melampsora larici-populina (strain 98AG31 / pathotype 3-4-7)</name>
    <name type="common">Poplar leaf rust fungus</name>
    <dbReference type="NCBI Taxonomy" id="747676"/>
    <lineage>
        <taxon>Eukaryota</taxon>
        <taxon>Fungi</taxon>
        <taxon>Dikarya</taxon>
        <taxon>Basidiomycota</taxon>
        <taxon>Pucciniomycotina</taxon>
        <taxon>Pucciniomycetes</taxon>
        <taxon>Pucciniales</taxon>
        <taxon>Melampsoraceae</taxon>
        <taxon>Melampsora</taxon>
    </lineage>
</organism>
<proteinExistence type="predicted"/>
<dbReference type="HOGENOM" id="CLU_150810_0_0_1"/>
<evidence type="ECO:0000313" key="2">
    <source>
        <dbReference type="EMBL" id="EGG06116.1"/>
    </source>
</evidence>
<dbReference type="KEGG" id="mlr:MELLADRAFT_124161"/>
<evidence type="ECO:0000256" key="1">
    <source>
        <dbReference type="SAM" id="SignalP"/>
    </source>
</evidence>